<dbReference type="AlphaFoldDB" id="A0A8I6RY01"/>
<dbReference type="EnsemblMetazoa" id="XM_014398963.1">
    <property type="protein sequence ID" value="XP_014254449.1"/>
    <property type="gene ID" value="LOC106669463"/>
</dbReference>
<evidence type="ECO:0000256" key="8">
    <source>
        <dbReference type="RuleBase" id="RU000488"/>
    </source>
</evidence>
<sequence length="296" mass="33082">MTEKNDELLSDCRSEKDDKLNSKLERIWYNVIAGATAGFVSRTLTAPLDRLKTMAQFQGRTIKLSDGFAMMIKEGGYASMWRGNGANLIKVVPEITLKFVFFNELLCLMQSDKRPTLKETLFAGALTGTFIQVIVHPVEVIKTKLVLRQSSESPRVLGQIKKGYKTYGWSFAYLGLVPAILGKMLFTSIDFAVYHACKRVLLSSPESVDKMTITFSGLCSSSVALIGAYPFGVLTTHRQASEKENMLKYIELLKIRGPFGMYRGFTTALLKIVPSYAIAYVCYESVLEIFHETVTT</sequence>
<feature type="repeat" description="Solcar" evidence="7">
    <location>
        <begin position="25"/>
        <end position="108"/>
    </location>
</feature>
<feature type="transmembrane region" description="Helical" evidence="9">
    <location>
        <begin position="213"/>
        <end position="234"/>
    </location>
</feature>
<evidence type="ECO:0008006" key="12">
    <source>
        <dbReference type="Google" id="ProtNLM"/>
    </source>
</evidence>
<dbReference type="Pfam" id="PF00153">
    <property type="entry name" value="Mito_carr"/>
    <property type="match status" value="3"/>
</dbReference>
<evidence type="ECO:0000256" key="2">
    <source>
        <dbReference type="ARBA" id="ARBA00006375"/>
    </source>
</evidence>
<keyword evidence="3 8" id="KW-0813">Transport</keyword>
<dbReference type="KEGG" id="clec:106669463"/>
<dbReference type="RefSeq" id="XP_014254449.1">
    <property type="nucleotide sequence ID" value="XM_014398963.1"/>
</dbReference>
<dbReference type="SUPFAM" id="SSF103506">
    <property type="entry name" value="Mitochondrial carrier"/>
    <property type="match status" value="1"/>
</dbReference>
<evidence type="ECO:0000256" key="5">
    <source>
        <dbReference type="ARBA" id="ARBA00022737"/>
    </source>
</evidence>
<dbReference type="PRINTS" id="PR00926">
    <property type="entry name" value="MITOCARRIER"/>
</dbReference>
<evidence type="ECO:0000256" key="3">
    <source>
        <dbReference type="ARBA" id="ARBA00022448"/>
    </source>
</evidence>
<dbReference type="Gene3D" id="1.50.40.10">
    <property type="entry name" value="Mitochondrial carrier domain"/>
    <property type="match status" value="1"/>
</dbReference>
<dbReference type="GO" id="GO:0055085">
    <property type="term" value="P:transmembrane transport"/>
    <property type="evidence" value="ECO:0007669"/>
    <property type="project" value="InterPro"/>
</dbReference>
<dbReference type="GO" id="GO:0016020">
    <property type="term" value="C:membrane"/>
    <property type="evidence" value="ECO:0007669"/>
    <property type="project" value="UniProtKB-SubCell"/>
</dbReference>
<dbReference type="Proteomes" id="UP000494040">
    <property type="component" value="Unassembled WGS sequence"/>
</dbReference>
<reference evidence="10" key="1">
    <citation type="submission" date="2022-01" db="UniProtKB">
        <authorList>
            <consortium name="EnsemblMetazoa"/>
        </authorList>
    </citation>
    <scope>IDENTIFICATION</scope>
</reference>
<dbReference type="PANTHER" id="PTHR24089">
    <property type="entry name" value="SOLUTE CARRIER FAMILY 25"/>
    <property type="match status" value="1"/>
</dbReference>
<evidence type="ECO:0000256" key="6">
    <source>
        <dbReference type="ARBA" id="ARBA00023136"/>
    </source>
</evidence>
<feature type="transmembrane region" description="Helical" evidence="9">
    <location>
        <begin position="171"/>
        <end position="193"/>
    </location>
</feature>
<comment type="subcellular location">
    <subcellularLocation>
        <location evidence="1">Membrane</location>
        <topology evidence="1">Multi-pass membrane protein</topology>
    </subcellularLocation>
</comment>
<keyword evidence="6 7" id="KW-0472">Membrane</keyword>
<dbReference type="GeneID" id="106669463"/>
<keyword evidence="9" id="KW-1133">Transmembrane helix</keyword>
<dbReference type="InterPro" id="IPR002067">
    <property type="entry name" value="MCP"/>
</dbReference>
<dbReference type="InterPro" id="IPR018108">
    <property type="entry name" value="MCP_transmembrane"/>
</dbReference>
<evidence type="ECO:0000256" key="7">
    <source>
        <dbReference type="PROSITE-ProRule" id="PRU00282"/>
    </source>
</evidence>
<evidence type="ECO:0000313" key="10">
    <source>
        <dbReference type="EnsemblMetazoa" id="XP_014254449.1"/>
    </source>
</evidence>
<organism evidence="10 11">
    <name type="scientific">Cimex lectularius</name>
    <name type="common">Bed bug</name>
    <name type="synonym">Acanthia lectularia</name>
    <dbReference type="NCBI Taxonomy" id="79782"/>
    <lineage>
        <taxon>Eukaryota</taxon>
        <taxon>Metazoa</taxon>
        <taxon>Ecdysozoa</taxon>
        <taxon>Arthropoda</taxon>
        <taxon>Hexapoda</taxon>
        <taxon>Insecta</taxon>
        <taxon>Pterygota</taxon>
        <taxon>Neoptera</taxon>
        <taxon>Paraneoptera</taxon>
        <taxon>Hemiptera</taxon>
        <taxon>Heteroptera</taxon>
        <taxon>Panheteroptera</taxon>
        <taxon>Cimicomorpha</taxon>
        <taxon>Cimicidae</taxon>
        <taxon>Cimex</taxon>
    </lineage>
</organism>
<feature type="repeat" description="Solcar" evidence="7">
    <location>
        <begin position="115"/>
        <end position="200"/>
    </location>
</feature>
<evidence type="ECO:0000256" key="1">
    <source>
        <dbReference type="ARBA" id="ARBA00004141"/>
    </source>
</evidence>
<evidence type="ECO:0000256" key="9">
    <source>
        <dbReference type="SAM" id="Phobius"/>
    </source>
</evidence>
<dbReference type="InterPro" id="IPR023395">
    <property type="entry name" value="MCP_dom_sf"/>
</dbReference>
<proteinExistence type="inferred from homology"/>
<dbReference type="PROSITE" id="PS50920">
    <property type="entry name" value="SOLCAR"/>
    <property type="match status" value="3"/>
</dbReference>
<dbReference type="OMA" id="MAKRENG"/>
<comment type="similarity">
    <text evidence="2 8">Belongs to the mitochondrial carrier (TC 2.A.29) family.</text>
</comment>
<evidence type="ECO:0000256" key="4">
    <source>
        <dbReference type="ARBA" id="ARBA00022692"/>
    </source>
</evidence>
<keyword evidence="4 7" id="KW-0812">Transmembrane</keyword>
<name>A0A8I6RY01_CIMLE</name>
<evidence type="ECO:0000313" key="11">
    <source>
        <dbReference type="Proteomes" id="UP000494040"/>
    </source>
</evidence>
<protein>
    <recommendedName>
        <fullName evidence="12">Mitochondrial carrier protein</fullName>
    </recommendedName>
</protein>
<keyword evidence="11" id="KW-1185">Reference proteome</keyword>
<feature type="repeat" description="Solcar" evidence="7">
    <location>
        <begin position="208"/>
        <end position="289"/>
    </location>
</feature>
<dbReference type="OrthoDB" id="6597910at2759"/>
<keyword evidence="5" id="KW-0677">Repeat</keyword>
<accession>A0A8I6RY01</accession>